<comment type="subunit">
    <text evidence="8">Component of the mitochondrial ribosome small subunit (28S) which comprises a 12S rRNA and about 30 distinct proteins.</text>
</comment>
<dbReference type="GO" id="GO:0006412">
    <property type="term" value="P:translation"/>
    <property type="evidence" value="ECO:0007669"/>
    <property type="project" value="InterPro"/>
</dbReference>
<comment type="similarity">
    <text evidence="2 10">Belongs to the universal ribosomal protein uS5 family.</text>
</comment>
<dbReference type="RefSeq" id="XP_028141838.1">
    <property type="nucleotide sequence ID" value="XM_028286037.1"/>
</dbReference>
<reference evidence="13" key="2">
    <citation type="submission" date="2025-05" db="UniProtKB">
        <authorList>
            <consortium name="EnsemblMetazoa"/>
        </authorList>
    </citation>
    <scope>IDENTIFICATION</scope>
</reference>
<keyword evidence="14" id="KW-1185">Reference proteome</keyword>
<dbReference type="Pfam" id="PF03719">
    <property type="entry name" value="Ribosomal_S5_C"/>
    <property type="match status" value="1"/>
</dbReference>
<evidence type="ECO:0000256" key="8">
    <source>
        <dbReference type="ARBA" id="ARBA00062683"/>
    </source>
</evidence>
<evidence type="ECO:0000256" key="11">
    <source>
        <dbReference type="SAM" id="MobiDB-lite"/>
    </source>
</evidence>
<name>A0A6P7GAI5_DIAVI</name>
<dbReference type="InterPro" id="IPR020568">
    <property type="entry name" value="Ribosomal_Su5_D2-typ_SF"/>
</dbReference>
<keyword evidence="4" id="KW-0496">Mitochondrion</keyword>
<evidence type="ECO:0000313" key="13">
    <source>
        <dbReference type="EnsemblMetazoa" id="XP_028141838.1"/>
    </source>
</evidence>
<dbReference type="InterPro" id="IPR000851">
    <property type="entry name" value="Ribosomal_uS5"/>
</dbReference>
<dbReference type="CTD" id="64969"/>
<evidence type="ECO:0000256" key="1">
    <source>
        <dbReference type="ARBA" id="ARBA00004173"/>
    </source>
</evidence>
<dbReference type="InParanoid" id="A0A6P7GAI5"/>
<reference evidence="15" key="1">
    <citation type="submission" date="2025-04" db="UniProtKB">
        <authorList>
            <consortium name="RefSeq"/>
        </authorList>
    </citation>
    <scope>IDENTIFICATION</scope>
    <source>
        <tissue evidence="15">Whole insect</tissue>
    </source>
</reference>
<evidence type="ECO:0000259" key="12">
    <source>
        <dbReference type="PROSITE" id="PS50881"/>
    </source>
</evidence>
<evidence type="ECO:0000256" key="6">
    <source>
        <dbReference type="ARBA" id="ARBA00039335"/>
    </source>
</evidence>
<comment type="subcellular location">
    <subcellularLocation>
        <location evidence="1">Mitochondrion</location>
    </subcellularLocation>
</comment>
<feature type="region of interest" description="Disordered" evidence="11">
    <location>
        <begin position="145"/>
        <end position="167"/>
    </location>
</feature>
<dbReference type="Proteomes" id="UP001652700">
    <property type="component" value="Unplaced"/>
</dbReference>
<evidence type="ECO:0000256" key="9">
    <source>
        <dbReference type="PROSITE-ProRule" id="PRU00268"/>
    </source>
</evidence>
<dbReference type="KEGG" id="dvv:114335744"/>
<dbReference type="Pfam" id="PF21251">
    <property type="entry name" value="Ribosomal_uS5m_N"/>
    <property type="match status" value="1"/>
</dbReference>
<dbReference type="GO" id="GO:0005743">
    <property type="term" value="C:mitochondrial inner membrane"/>
    <property type="evidence" value="ECO:0007669"/>
    <property type="project" value="UniProtKB-ARBA"/>
</dbReference>
<dbReference type="Gene3D" id="3.30.230.10">
    <property type="match status" value="1"/>
</dbReference>
<evidence type="ECO:0000256" key="3">
    <source>
        <dbReference type="ARBA" id="ARBA00022980"/>
    </source>
</evidence>
<dbReference type="Gene3D" id="3.30.160.20">
    <property type="match status" value="1"/>
</dbReference>
<evidence type="ECO:0000256" key="5">
    <source>
        <dbReference type="ARBA" id="ARBA00023274"/>
    </source>
</evidence>
<gene>
    <name evidence="15" type="primary">LOC114335744</name>
</gene>
<dbReference type="PROSITE" id="PS50881">
    <property type="entry name" value="S5_DSRBD"/>
    <property type="match status" value="1"/>
</dbReference>
<dbReference type="Pfam" id="PF00333">
    <property type="entry name" value="Ribosomal_S5"/>
    <property type="match status" value="1"/>
</dbReference>
<dbReference type="FunFam" id="3.30.230.10:FF:000002">
    <property type="entry name" value="30S ribosomal protein S5"/>
    <property type="match status" value="1"/>
</dbReference>
<dbReference type="GO" id="GO:0003735">
    <property type="term" value="F:structural constituent of ribosome"/>
    <property type="evidence" value="ECO:0007669"/>
    <property type="project" value="UniProtKB-UniRule"/>
</dbReference>
<evidence type="ECO:0000256" key="2">
    <source>
        <dbReference type="ARBA" id="ARBA00008945"/>
    </source>
</evidence>
<dbReference type="InterPro" id="IPR048584">
    <property type="entry name" value="Ribosomal_uS5m_N"/>
</dbReference>
<keyword evidence="3 9" id="KW-0689">Ribosomal protein</keyword>
<evidence type="ECO:0000256" key="4">
    <source>
        <dbReference type="ARBA" id="ARBA00023128"/>
    </source>
</evidence>
<dbReference type="FunCoup" id="A0A6P7GAI5">
    <property type="interactions" value="461"/>
</dbReference>
<accession>A0A6P7GAI5</accession>
<evidence type="ECO:0000313" key="14">
    <source>
        <dbReference type="Proteomes" id="UP001652700"/>
    </source>
</evidence>
<organism evidence="15">
    <name type="scientific">Diabrotica virgifera virgifera</name>
    <name type="common">western corn rootworm</name>
    <dbReference type="NCBI Taxonomy" id="50390"/>
    <lineage>
        <taxon>Eukaryota</taxon>
        <taxon>Metazoa</taxon>
        <taxon>Ecdysozoa</taxon>
        <taxon>Arthropoda</taxon>
        <taxon>Hexapoda</taxon>
        <taxon>Insecta</taxon>
        <taxon>Pterygota</taxon>
        <taxon>Neoptera</taxon>
        <taxon>Endopterygota</taxon>
        <taxon>Coleoptera</taxon>
        <taxon>Polyphaga</taxon>
        <taxon>Cucujiformia</taxon>
        <taxon>Chrysomeloidea</taxon>
        <taxon>Chrysomelidae</taxon>
        <taxon>Galerucinae</taxon>
        <taxon>Diabroticina</taxon>
        <taxon>Diabroticites</taxon>
        <taxon>Diabrotica</taxon>
    </lineage>
</organism>
<dbReference type="OrthoDB" id="309483at2759"/>
<keyword evidence="5 9" id="KW-0687">Ribonucleoprotein</keyword>
<proteinExistence type="inferred from homology"/>
<feature type="domain" description="S5 DRBM" evidence="12">
    <location>
        <begin position="176"/>
        <end position="240"/>
    </location>
</feature>
<dbReference type="GO" id="GO:0005763">
    <property type="term" value="C:mitochondrial small ribosomal subunit"/>
    <property type="evidence" value="ECO:0007669"/>
    <property type="project" value="UniProtKB-ARBA"/>
</dbReference>
<protein>
    <recommendedName>
        <fullName evidence="6">Small ribosomal subunit protein uS5m</fullName>
    </recommendedName>
    <alternativeName>
        <fullName evidence="7">28S ribosomal protein S5, mitochondrial</fullName>
    </alternativeName>
</protein>
<dbReference type="SUPFAM" id="SSF54768">
    <property type="entry name" value="dsRNA-binding domain-like"/>
    <property type="match status" value="1"/>
</dbReference>
<dbReference type="InterPro" id="IPR014721">
    <property type="entry name" value="Ribsml_uS5_D2-typ_fold_subgr"/>
</dbReference>
<dbReference type="FunFam" id="3.30.160.20:FF:000022">
    <property type="entry name" value="28S ribosomal protein S5, mitochondrial"/>
    <property type="match status" value="1"/>
</dbReference>
<dbReference type="GO" id="GO:0003723">
    <property type="term" value="F:RNA binding"/>
    <property type="evidence" value="ECO:0007669"/>
    <property type="project" value="InterPro"/>
</dbReference>
<dbReference type="PANTHER" id="PTHR48277">
    <property type="entry name" value="MITOCHONDRIAL RIBOSOMAL PROTEIN S5"/>
    <property type="match status" value="1"/>
</dbReference>
<dbReference type="EnsemblMetazoa" id="XM_028286037.2">
    <property type="protein sequence ID" value="XP_028141838.1"/>
    <property type="gene ID" value="LOC114335744"/>
</dbReference>
<dbReference type="SUPFAM" id="SSF54211">
    <property type="entry name" value="Ribosomal protein S5 domain 2-like"/>
    <property type="match status" value="1"/>
</dbReference>
<dbReference type="AlphaFoldDB" id="A0A6P7GAI5"/>
<dbReference type="InterPro" id="IPR005324">
    <property type="entry name" value="Ribosomal_uS5_C"/>
</dbReference>
<evidence type="ECO:0000256" key="7">
    <source>
        <dbReference type="ARBA" id="ARBA00041606"/>
    </source>
</evidence>
<dbReference type="InterPro" id="IPR013810">
    <property type="entry name" value="Ribosomal_uS5_N"/>
</dbReference>
<dbReference type="PANTHER" id="PTHR48277:SF1">
    <property type="entry name" value="MITOCHONDRIAL RIBOSOMAL PROTEIN S5"/>
    <property type="match status" value="1"/>
</dbReference>
<evidence type="ECO:0000313" key="15">
    <source>
        <dbReference type="RefSeq" id="XP_028141838.1"/>
    </source>
</evidence>
<evidence type="ECO:0000256" key="10">
    <source>
        <dbReference type="RuleBase" id="RU003823"/>
    </source>
</evidence>
<sequence length="443" mass="50416">MAGQLANVVKTFQKLTIASRCRIVGTIINPVKEHEPQILTQTSTRNTNFFNKLPAQDLWKGITSVSNAGKKRGRAKNVSKSKIKDLNRGQVIGVGKANIVWPGLSAPIIRGKELVEQHQLPEDPEREKKLIQIRDQMGTIKRPKLSPIERGWSGSKLPGRSIGPPDPVEEDNFEGFDTKVLELKTVFNMKGNFGRTRRQSALVVTGNGKGLAGFALAKGIEGRAALRKAKNRSAQKLMHIKLFRNHTVCHDFFTQFGTTKIYVSQKPEGHGLVCHRAIKTICEVVGIKDLHAKVEGSTNVGKIMKAFFLGLIRQKSPEDMAEEKKLHLVEFCKENNYFPNVIASPKECRKANEIPKDEILDFKQYCFDGKVVLKRKKYPPFYTKFKSYEIYLKKQEKIRNQDKVRQHLIAEYGEIQSFLTEKYPECRQYRKPPKEKEVEEEEA</sequence>
<dbReference type="GeneID" id="114335744"/>